<evidence type="ECO:0000313" key="3">
    <source>
        <dbReference type="EMBL" id="KAK4549075.1"/>
    </source>
</evidence>
<dbReference type="GO" id="GO:0005634">
    <property type="term" value="C:nucleus"/>
    <property type="evidence" value="ECO:0007669"/>
    <property type="project" value="TreeGrafter"/>
</dbReference>
<dbReference type="Pfam" id="PF17283">
    <property type="entry name" value="Zn_ribbon_SprT"/>
    <property type="match status" value="1"/>
</dbReference>
<dbReference type="SMART" id="SM00731">
    <property type="entry name" value="SprT"/>
    <property type="match status" value="1"/>
</dbReference>
<evidence type="ECO:0000259" key="2">
    <source>
        <dbReference type="SMART" id="SM00731"/>
    </source>
</evidence>
<feature type="region of interest" description="Disordered" evidence="1">
    <location>
        <begin position="141"/>
        <end position="223"/>
    </location>
</feature>
<feature type="compositionally biased region" description="Polar residues" evidence="1">
    <location>
        <begin position="148"/>
        <end position="166"/>
    </location>
</feature>
<organism evidence="3 4">
    <name type="scientific">Oleoguttula mirabilis</name>
    <dbReference type="NCBI Taxonomy" id="1507867"/>
    <lineage>
        <taxon>Eukaryota</taxon>
        <taxon>Fungi</taxon>
        <taxon>Dikarya</taxon>
        <taxon>Ascomycota</taxon>
        <taxon>Pezizomycotina</taxon>
        <taxon>Dothideomycetes</taxon>
        <taxon>Dothideomycetidae</taxon>
        <taxon>Mycosphaerellales</taxon>
        <taxon>Teratosphaeriaceae</taxon>
        <taxon>Oleoguttula</taxon>
    </lineage>
</organism>
<evidence type="ECO:0000256" key="1">
    <source>
        <dbReference type="SAM" id="MobiDB-lite"/>
    </source>
</evidence>
<feature type="domain" description="SprT-like" evidence="2">
    <location>
        <begin position="305"/>
        <end position="475"/>
    </location>
</feature>
<proteinExistence type="predicted"/>
<dbReference type="PANTHER" id="PTHR23099:SF0">
    <property type="entry name" value="GERM CELL NUCLEAR ACIDIC PROTEIN"/>
    <property type="match status" value="1"/>
</dbReference>
<dbReference type="InterPro" id="IPR035240">
    <property type="entry name" value="SprT_Zn_ribbon"/>
</dbReference>
<reference evidence="3 4" key="1">
    <citation type="submission" date="2021-11" db="EMBL/GenBank/DDBJ databases">
        <title>Black yeast isolated from Biological Soil Crust.</title>
        <authorList>
            <person name="Kurbessoian T."/>
        </authorList>
    </citation>
    <scope>NUCLEOTIDE SEQUENCE [LARGE SCALE GENOMIC DNA]</scope>
    <source>
        <strain evidence="3 4">CCFEE 5522</strain>
    </source>
</reference>
<dbReference type="GO" id="GO:0006950">
    <property type="term" value="P:response to stress"/>
    <property type="evidence" value="ECO:0007669"/>
    <property type="project" value="UniProtKB-ARBA"/>
</dbReference>
<dbReference type="Pfam" id="PF10263">
    <property type="entry name" value="SprT-like"/>
    <property type="match status" value="1"/>
</dbReference>
<keyword evidence="4" id="KW-1185">Reference proteome</keyword>
<sequence length="575" mass="63430">MVPKAVPPGKQRTKQVRLAPLGSTGSVRAPLALDLSLQPRRIRRAPEGLGLPSNLEPTVGRIAMVSLLPPSPVPEIAKEASEVDVEESVWCGSERTPDSSEDELPSPSKFIKLPRRKLPPIAVADHAGMDLARGLKELRISESPPPTFQTSLPIGKASTCSRPTSSSDKENDHKAVLRFSPPRLHSPRKQQTPERAVTPPPTSPTKGLLLSPSKRAATRVPTPPFRPSLDGFWNAETVNDWNDQYSPRKEWRSPRKLKLLADDASTSPTTSPRKARSPAKRTKAEIVAKKDWETRKHRIAEDFLAELDRTVTDGKVGELAESTGGVRFIWSKTLNSTAGRANWKRETTKTRYPDGTTSVVHKHHASIELAEKVIDDEDRLLNVIAHEFCHICNFMVSGIKDQPHGRQFKEWGRRCTAAFSDRGIEVTTKHTYQIEYKYIWQCSNGDCAAEFKRHSKSIDTKRHTCGSCRSQLVQIKPVPRQGAGGGANGYAAYVKQHFAAIKAGLPGATQKQVMEAVARQYRAQKEALIASDGAQLRSSGEPKADGAELTDLYGAKVRDGDKIARVLEFVTINDD</sequence>
<feature type="region of interest" description="Disordered" evidence="1">
    <location>
        <begin position="244"/>
        <end position="284"/>
    </location>
</feature>
<dbReference type="InterPro" id="IPR006640">
    <property type="entry name" value="SprT-like_domain"/>
</dbReference>
<feature type="region of interest" description="Disordered" evidence="1">
    <location>
        <begin position="90"/>
        <end position="111"/>
    </location>
</feature>
<dbReference type="EMBL" id="JAVFHQ010000005">
    <property type="protein sequence ID" value="KAK4549075.1"/>
    <property type="molecule type" value="Genomic_DNA"/>
</dbReference>
<dbReference type="PANTHER" id="PTHR23099">
    <property type="entry name" value="TRANSCRIPTIONAL REGULATOR"/>
    <property type="match status" value="1"/>
</dbReference>
<feature type="region of interest" description="Disordered" evidence="1">
    <location>
        <begin position="1"/>
        <end position="22"/>
    </location>
</feature>
<comment type="caution">
    <text evidence="3">The sequence shown here is derived from an EMBL/GenBank/DDBJ whole genome shotgun (WGS) entry which is preliminary data.</text>
</comment>
<name>A0AAV9JUV7_9PEZI</name>
<evidence type="ECO:0000313" key="4">
    <source>
        <dbReference type="Proteomes" id="UP001324427"/>
    </source>
</evidence>
<protein>
    <recommendedName>
        <fullName evidence="2">SprT-like domain-containing protein</fullName>
    </recommendedName>
</protein>
<dbReference type="AlphaFoldDB" id="A0AAV9JUV7"/>
<accession>A0AAV9JUV7</accession>
<gene>
    <name evidence="3" type="ORF">LTR36_007531</name>
</gene>
<dbReference type="Proteomes" id="UP001324427">
    <property type="component" value="Unassembled WGS sequence"/>
</dbReference>